<dbReference type="EMBL" id="JAGTJR010000017">
    <property type="protein sequence ID" value="KAH7046682.1"/>
    <property type="molecule type" value="Genomic_DNA"/>
</dbReference>
<name>A0ABQ8G6Y2_9PEZI</name>
<evidence type="ECO:0000313" key="2">
    <source>
        <dbReference type="EMBL" id="KAH7046682.1"/>
    </source>
</evidence>
<feature type="signal peptide" evidence="1">
    <location>
        <begin position="1"/>
        <end position="27"/>
    </location>
</feature>
<accession>A0ABQ8G6Y2</accession>
<keyword evidence="3" id="KW-1185">Reference proteome</keyword>
<reference evidence="2 3" key="1">
    <citation type="journal article" date="2021" name="Nat. Commun.">
        <title>Genetic determinants of endophytism in the Arabidopsis root mycobiome.</title>
        <authorList>
            <person name="Mesny F."/>
            <person name="Miyauchi S."/>
            <person name="Thiergart T."/>
            <person name="Pickel B."/>
            <person name="Atanasova L."/>
            <person name="Karlsson M."/>
            <person name="Huettel B."/>
            <person name="Barry K.W."/>
            <person name="Haridas S."/>
            <person name="Chen C."/>
            <person name="Bauer D."/>
            <person name="Andreopoulos W."/>
            <person name="Pangilinan J."/>
            <person name="LaButti K."/>
            <person name="Riley R."/>
            <person name="Lipzen A."/>
            <person name="Clum A."/>
            <person name="Drula E."/>
            <person name="Henrissat B."/>
            <person name="Kohler A."/>
            <person name="Grigoriev I.V."/>
            <person name="Martin F.M."/>
            <person name="Hacquard S."/>
        </authorList>
    </citation>
    <scope>NUCLEOTIDE SEQUENCE [LARGE SCALE GENOMIC DNA]</scope>
    <source>
        <strain evidence="2 3">MPI-SDFR-AT-0080</strain>
    </source>
</reference>
<dbReference type="InterPro" id="IPR039535">
    <property type="entry name" value="ASST-like"/>
</dbReference>
<evidence type="ECO:0000313" key="3">
    <source>
        <dbReference type="Proteomes" id="UP000774617"/>
    </source>
</evidence>
<feature type="chain" id="PRO_5045278228" evidence="1">
    <location>
        <begin position="28"/>
        <end position="593"/>
    </location>
</feature>
<dbReference type="InterPro" id="IPR053143">
    <property type="entry name" value="Arylsulfate_ST"/>
</dbReference>
<sequence>MVAFANAPRARNALTATALSLFALTAAQDNITEPLSTFYTRPDLTPPALNCSIQEDGLAPGYIFIAPYGATQSAPYIYDKSCNLIWSGYGFAGPETSHDVQVCTYNGEDHLCFMQGNQMKGYARGHGLILDKSYSIIKSVEVGGSGIPSVDMHEFNVIDNGKSALVTAYMTIPYDLADFGITTGVGYIQDGTFQEIEIETGKMLFEWRAIDHVPLNASYVLPNSSDTSGTGLSPSTAWDWFHINSVDKSSYSNTYLISARSVSSLYNINSTDGSIIWTLSAGGPYTDFACTNFNFSYQHDARFVSENATHTLLSLYDNASNGFNTTSPASSSMLIALDHTTHQATLLSRITAPTQSGGILSSSQGNTQRLPNGNIFNGWGNVDALSEHKADGTPILYATWGAYPVMNYRAWSFNWTAAPKTLPAVYAFAKNNTDSARTALFVSWNGATEVKSWRFLGGDDKGSVGTVLGETEKAGFETGFMADGFSAWVAVEALDEGGNVLAKSKALRTFVPNALYADSCDEVGCPEATGYADAGGATYPVDVGGNEEVVWATGLTLFGAGRLVHSIRVHIYGLGCFRPVKGYYDILFFYKYC</sequence>
<dbReference type="Proteomes" id="UP000774617">
    <property type="component" value="Unassembled WGS sequence"/>
</dbReference>
<proteinExistence type="predicted"/>
<keyword evidence="1" id="KW-0732">Signal</keyword>
<organism evidence="2 3">
    <name type="scientific">Macrophomina phaseolina</name>
    <dbReference type="NCBI Taxonomy" id="35725"/>
    <lineage>
        <taxon>Eukaryota</taxon>
        <taxon>Fungi</taxon>
        <taxon>Dikarya</taxon>
        <taxon>Ascomycota</taxon>
        <taxon>Pezizomycotina</taxon>
        <taxon>Dothideomycetes</taxon>
        <taxon>Dothideomycetes incertae sedis</taxon>
        <taxon>Botryosphaeriales</taxon>
        <taxon>Botryosphaeriaceae</taxon>
        <taxon>Macrophomina</taxon>
    </lineage>
</organism>
<gene>
    <name evidence="2" type="ORF">B0J12DRAFT_711635</name>
</gene>
<evidence type="ECO:0000256" key="1">
    <source>
        <dbReference type="SAM" id="SignalP"/>
    </source>
</evidence>
<dbReference type="PANTHER" id="PTHR35340:SF9">
    <property type="entry name" value="ASST-DOMAIN-CONTAINING PROTEIN"/>
    <property type="match status" value="1"/>
</dbReference>
<dbReference type="Pfam" id="PF14269">
    <property type="entry name" value="Arylsulfotran_2"/>
    <property type="match status" value="1"/>
</dbReference>
<protein>
    <submittedName>
        <fullName evidence="2">ASST-domain-containing protein</fullName>
    </submittedName>
</protein>
<comment type="caution">
    <text evidence="2">The sequence shown here is derived from an EMBL/GenBank/DDBJ whole genome shotgun (WGS) entry which is preliminary data.</text>
</comment>
<dbReference type="PANTHER" id="PTHR35340">
    <property type="entry name" value="PQQ ENZYME REPEAT PROTEIN-RELATED"/>
    <property type="match status" value="1"/>
</dbReference>